<name>R7T9W8_CAPTE</name>
<evidence type="ECO:0000256" key="2">
    <source>
        <dbReference type="SAM" id="Phobius"/>
    </source>
</evidence>
<protein>
    <recommendedName>
        <fullName evidence="4">Ig-like domain-containing protein</fullName>
    </recommendedName>
</protein>
<dbReference type="InterPro" id="IPR007110">
    <property type="entry name" value="Ig-like_dom"/>
</dbReference>
<dbReference type="EnsemblMetazoa" id="CapteT191584">
    <property type="protein sequence ID" value="CapteP191584"/>
    <property type="gene ID" value="CapteG191584"/>
</dbReference>
<dbReference type="InterPro" id="IPR013783">
    <property type="entry name" value="Ig-like_fold"/>
</dbReference>
<dbReference type="Gene3D" id="2.60.40.10">
    <property type="entry name" value="Immunoglobulins"/>
    <property type="match status" value="1"/>
</dbReference>
<proteinExistence type="predicted"/>
<dbReference type="AlphaFoldDB" id="R7T9W8"/>
<gene>
    <name evidence="5" type="ORF">CAPTEDRAFT_191584</name>
</gene>
<evidence type="ECO:0000313" key="5">
    <source>
        <dbReference type="EMBL" id="ELT90504.1"/>
    </source>
</evidence>
<accession>R7T9W8</accession>
<keyword evidence="2" id="KW-0472">Membrane</keyword>
<feature type="chain" id="PRO_5008786785" description="Ig-like domain-containing protein" evidence="3">
    <location>
        <begin position="20"/>
        <end position="272"/>
    </location>
</feature>
<reference evidence="5 7" key="2">
    <citation type="journal article" date="2013" name="Nature">
        <title>Insights into bilaterian evolution from three spiralian genomes.</title>
        <authorList>
            <person name="Simakov O."/>
            <person name="Marletaz F."/>
            <person name="Cho S.J."/>
            <person name="Edsinger-Gonzales E."/>
            <person name="Havlak P."/>
            <person name="Hellsten U."/>
            <person name="Kuo D.H."/>
            <person name="Larsson T."/>
            <person name="Lv J."/>
            <person name="Arendt D."/>
            <person name="Savage R."/>
            <person name="Osoegawa K."/>
            <person name="de Jong P."/>
            <person name="Grimwood J."/>
            <person name="Chapman J.A."/>
            <person name="Shapiro H."/>
            <person name="Aerts A."/>
            <person name="Otillar R.P."/>
            <person name="Terry A.Y."/>
            <person name="Boore J.L."/>
            <person name="Grigoriev I.V."/>
            <person name="Lindberg D.R."/>
            <person name="Seaver E.C."/>
            <person name="Weisblat D.A."/>
            <person name="Putnam N.H."/>
            <person name="Rokhsar D.S."/>
        </authorList>
    </citation>
    <scope>NUCLEOTIDE SEQUENCE</scope>
    <source>
        <strain evidence="5 7">I ESC-2004</strain>
    </source>
</reference>
<reference evidence="7" key="1">
    <citation type="submission" date="2012-12" db="EMBL/GenBank/DDBJ databases">
        <authorList>
            <person name="Hellsten U."/>
            <person name="Grimwood J."/>
            <person name="Chapman J.A."/>
            <person name="Shapiro H."/>
            <person name="Aerts A."/>
            <person name="Otillar R.P."/>
            <person name="Terry A.Y."/>
            <person name="Boore J.L."/>
            <person name="Simakov O."/>
            <person name="Marletaz F."/>
            <person name="Cho S.-J."/>
            <person name="Edsinger-Gonzales E."/>
            <person name="Havlak P."/>
            <person name="Kuo D.-H."/>
            <person name="Larsson T."/>
            <person name="Lv J."/>
            <person name="Arendt D."/>
            <person name="Savage R."/>
            <person name="Osoegawa K."/>
            <person name="de Jong P."/>
            <person name="Lindberg D.R."/>
            <person name="Seaver E.C."/>
            <person name="Weisblat D.A."/>
            <person name="Putnam N.H."/>
            <person name="Grigoriev I.V."/>
            <person name="Rokhsar D.S."/>
        </authorList>
    </citation>
    <scope>NUCLEOTIDE SEQUENCE</scope>
    <source>
        <strain evidence="7">I ESC-2004</strain>
    </source>
</reference>
<evidence type="ECO:0000313" key="6">
    <source>
        <dbReference type="EnsemblMetazoa" id="CapteP191584"/>
    </source>
</evidence>
<evidence type="ECO:0000256" key="3">
    <source>
        <dbReference type="SAM" id="SignalP"/>
    </source>
</evidence>
<keyword evidence="2" id="KW-0812">Transmembrane</keyword>
<sequence>MDIKLEMCVLLAVSALTYGQNRDPPGGSTIEGNSSVIEGSKVTLACIADYLGDPEGEFYWNSPSGATHVGKTLLIRNATVDSDDGEYQCFVENFAKGEFGNHTLTVNAVPRVERNPPAEKTILNTDDSFSITTATLRWSGVDTDVRKLHGGKMFCEADNGLVGRPVQSLTMDLRVTTELKSFLAEFLAIVVVSVVLLAIICAAAITIYFTTQRSKKKRIIDSSPTIQGTSSEIDTKQSKEDNIDNGFVTNECRTNATKNVSSSEEEEVNEYL</sequence>
<dbReference type="EMBL" id="KB310891">
    <property type="protein sequence ID" value="ELT90504.1"/>
    <property type="molecule type" value="Genomic_DNA"/>
</dbReference>
<keyword evidence="3" id="KW-0732">Signal</keyword>
<feature type="signal peptide" evidence="3">
    <location>
        <begin position="1"/>
        <end position="19"/>
    </location>
</feature>
<keyword evidence="7" id="KW-1185">Reference proteome</keyword>
<reference evidence="6" key="3">
    <citation type="submission" date="2015-06" db="UniProtKB">
        <authorList>
            <consortium name="EnsemblMetazoa"/>
        </authorList>
    </citation>
    <scope>IDENTIFICATION</scope>
</reference>
<feature type="domain" description="Ig-like" evidence="4">
    <location>
        <begin position="25"/>
        <end position="105"/>
    </location>
</feature>
<feature type="region of interest" description="Disordered" evidence="1">
    <location>
        <begin position="223"/>
        <end position="249"/>
    </location>
</feature>
<feature type="compositionally biased region" description="Basic and acidic residues" evidence="1">
    <location>
        <begin position="233"/>
        <end position="242"/>
    </location>
</feature>
<organism evidence="5">
    <name type="scientific">Capitella teleta</name>
    <name type="common">Polychaete worm</name>
    <dbReference type="NCBI Taxonomy" id="283909"/>
    <lineage>
        <taxon>Eukaryota</taxon>
        <taxon>Metazoa</taxon>
        <taxon>Spiralia</taxon>
        <taxon>Lophotrochozoa</taxon>
        <taxon>Annelida</taxon>
        <taxon>Polychaeta</taxon>
        <taxon>Sedentaria</taxon>
        <taxon>Scolecida</taxon>
        <taxon>Capitellidae</taxon>
        <taxon>Capitella</taxon>
    </lineage>
</organism>
<dbReference type="PROSITE" id="PS50835">
    <property type="entry name" value="IG_LIKE"/>
    <property type="match status" value="1"/>
</dbReference>
<dbReference type="InterPro" id="IPR003598">
    <property type="entry name" value="Ig_sub2"/>
</dbReference>
<dbReference type="OrthoDB" id="10010939at2759"/>
<evidence type="ECO:0000259" key="4">
    <source>
        <dbReference type="PROSITE" id="PS50835"/>
    </source>
</evidence>
<dbReference type="SUPFAM" id="SSF48726">
    <property type="entry name" value="Immunoglobulin"/>
    <property type="match status" value="1"/>
</dbReference>
<feature type="transmembrane region" description="Helical" evidence="2">
    <location>
        <begin position="186"/>
        <end position="209"/>
    </location>
</feature>
<evidence type="ECO:0000256" key="1">
    <source>
        <dbReference type="SAM" id="MobiDB-lite"/>
    </source>
</evidence>
<evidence type="ECO:0000313" key="7">
    <source>
        <dbReference type="Proteomes" id="UP000014760"/>
    </source>
</evidence>
<keyword evidence="2" id="KW-1133">Transmembrane helix</keyword>
<dbReference type="Proteomes" id="UP000014760">
    <property type="component" value="Unassembled WGS sequence"/>
</dbReference>
<dbReference type="EMBL" id="AMQN01014328">
    <property type="status" value="NOT_ANNOTATED_CDS"/>
    <property type="molecule type" value="Genomic_DNA"/>
</dbReference>
<dbReference type="SMART" id="SM00408">
    <property type="entry name" value="IGc2"/>
    <property type="match status" value="1"/>
</dbReference>
<dbReference type="InterPro" id="IPR036179">
    <property type="entry name" value="Ig-like_dom_sf"/>
</dbReference>
<dbReference type="HOGENOM" id="CLU_1023950_0_0_1"/>
<feature type="compositionally biased region" description="Polar residues" evidence="1">
    <location>
        <begin position="223"/>
        <end position="232"/>
    </location>
</feature>
<dbReference type="Pfam" id="PF13927">
    <property type="entry name" value="Ig_3"/>
    <property type="match status" value="1"/>
</dbReference>
<dbReference type="InterPro" id="IPR003599">
    <property type="entry name" value="Ig_sub"/>
</dbReference>
<dbReference type="SMART" id="SM00409">
    <property type="entry name" value="IG"/>
    <property type="match status" value="1"/>
</dbReference>